<dbReference type="InterPro" id="IPR045851">
    <property type="entry name" value="AMP-bd_C_sf"/>
</dbReference>
<dbReference type="PATRIC" id="fig|234621.6.peg.1297"/>
<dbReference type="GO" id="GO:0006631">
    <property type="term" value="P:fatty acid metabolic process"/>
    <property type="evidence" value="ECO:0007669"/>
    <property type="project" value="TreeGrafter"/>
</dbReference>
<evidence type="ECO:0000313" key="3">
    <source>
        <dbReference type="EMBL" id="BAH31551.1"/>
    </source>
</evidence>
<name>C0ZQ73_RHOE4</name>
<dbReference type="AlphaFoldDB" id="C0ZQ73"/>
<feature type="domain" description="AMP-binding enzyme C-terminal" evidence="2">
    <location>
        <begin position="444"/>
        <end position="517"/>
    </location>
</feature>
<dbReference type="Gene3D" id="3.30.300.30">
    <property type="match status" value="1"/>
</dbReference>
<dbReference type="Proteomes" id="UP000002204">
    <property type="component" value="Chromosome"/>
</dbReference>
<reference evidence="3 4" key="2">
    <citation type="journal article" date="2006" name="Environ. Microbiol.">
        <title>Sequence analysis of three plasmids harboured in Rhodococcus erythropolis strain PR4.</title>
        <authorList>
            <person name="Sekine M."/>
            <person name="Tanikawa S."/>
            <person name="Omata S."/>
            <person name="Saito M."/>
            <person name="Fujisawa T."/>
            <person name="Tsukatani N."/>
            <person name="Tajima T."/>
            <person name="Sekigawa T."/>
            <person name="Kosugi H."/>
            <person name="Matsuo Y."/>
            <person name="Nishiko R."/>
            <person name="Imamura K."/>
            <person name="Ito M."/>
            <person name="Narita H."/>
            <person name="Tago S."/>
            <person name="Fujita N."/>
            <person name="Harayama S."/>
        </authorList>
    </citation>
    <scope>NUCLEOTIDE SEQUENCE [LARGE SCALE GENOMIC DNA]</scope>
    <source>
        <strain evidence="4">PR4 / NBRC 100887</strain>
    </source>
</reference>
<feature type="domain" description="AMP-dependent synthetase/ligase" evidence="1">
    <location>
        <begin position="48"/>
        <end position="395"/>
    </location>
</feature>
<evidence type="ECO:0000313" key="4">
    <source>
        <dbReference type="Proteomes" id="UP000002204"/>
    </source>
</evidence>
<dbReference type="EMBL" id="AP008957">
    <property type="protein sequence ID" value="BAH31551.1"/>
    <property type="molecule type" value="Genomic_DNA"/>
</dbReference>
<dbReference type="Pfam" id="PF00501">
    <property type="entry name" value="AMP-binding"/>
    <property type="match status" value="1"/>
</dbReference>
<dbReference type="EC" id="6.2.1.-" evidence="3"/>
<dbReference type="InterPro" id="IPR020845">
    <property type="entry name" value="AMP-binding_CS"/>
</dbReference>
<dbReference type="Gene3D" id="3.40.50.12780">
    <property type="entry name" value="N-terminal domain of ligase-like"/>
    <property type="match status" value="1"/>
</dbReference>
<evidence type="ECO:0000259" key="2">
    <source>
        <dbReference type="Pfam" id="PF13193"/>
    </source>
</evidence>
<dbReference type="Pfam" id="PF13193">
    <property type="entry name" value="AMP-binding_C"/>
    <property type="match status" value="1"/>
</dbReference>
<dbReference type="RefSeq" id="WP_020906239.1">
    <property type="nucleotide sequence ID" value="NC_012490.1"/>
</dbReference>
<dbReference type="PANTHER" id="PTHR43201">
    <property type="entry name" value="ACYL-COA SYNTHETASE"/>
    <property type="match status" value="1"/>
</dbReference>
<reference evidence="4" key="1">
    <citation type="submission" date="2005-03" db="EMBL/GenBank/DDBJ databases">
        <title>Comparison of the complete genome sequences of Rhodococcus erythropolis PR4 and Rhodococcus opacus B4.</title>
        <authorList>
            <person name="Takarada H."/>
            <person name="Sekine M."/>
            <person name="Hosoyama A."/>
            <person name="Yamada R."/>
            <person name="Fujisawa T."/>
            <person name="Omata S."/>
            <person name="Shimizu A."/>
            <person name="Tsukatani N."/>
            <person name="Tanikawa S."/>
            <person name="Fujita N."/>
            <person name="Harayama S."/>
        </authorList>
    </citation>
    <scope>NUCLEOTIDE SEQUENCE [LARGE SCALE GENOMIC DNA]</scope>
    <source>
        <strain evidence="4">PR4 / NBRC 100887</strain>
    </source>
</reference>
<keyword evidence="3" id="KW-0436">Ligase</keyword>
<dbReference type="SUPFAM" id="SSF56801">
    <property type="entry name" value="Acetyl-CoA synthetase-like"/>
    <property type="match status" value="1"/>
</dbReference>
<organism evidence="3 4">
    <name type="scientific">Rhodococcus erythropolis (strain PR4 / NBRC 100887)</name>
    <dbReference type="NCBI Taxonomy" id="234621"/>
    <lineage>
        <taxon>Bacteria</taxon>
        <taxon>Bacillati</taxon>
        <taxon>Actinomycetota</taxon>
        <taxon>Actinomycetes</taxon>
        <taxon>Mycobacteriales</taxon>
        <taxon>Nocardiaceae</taxon>
        <taxon>Rhodococcus</taxon>
        <taxon>Rhodococcus erythropolis group</taxon>
    </lineage>
</organism>
<dbReference type="GO" id="GO:0031956">
    <property type="term" value="F:medium-chain fatty acid-CoA ligase activity"/>
    <property type="evidence" value="ECO:0007669"/>
    <property type="project" value="TreeGrafter"/>
</dbReference>
<dbReference type="KEGG" id="rer:RER_08430"/>
<dbReference type="InterPro" id="IPR025110">
    <property type="entry name" value="AMP-bd_C"/>
</dbReference>
<dbReference type="eggNOG" id="COG0318">
    <property type="taxonomic scope" value="Bacteria"/>
</dbReference>
<dbReference type="PROSITE" id="PS00455">
    <property type="entry name" value="AMP_BINDING"/>
    <property type="match status" value="1"/>
</dbReference>
<proteinExistence type="predicted"/>
<dbReference type="PANTHER" id="PTHR43201:SF32">
    <property type="entry name" value="2-SUCCINYLBENZOATE--COA LIGASE, CHLOROPLASTIC_PEROXISOMAL"/>
    <property type="match status" value="1"/>
</dbReference>
<protein>
    <submittedName>
        <fullName evidence="3">Putative fatty-acid--CoA ligase</fullName>
        <ecNumber evidence="3">6.2.1.-</ecNumber>
    </submittedName>
</protein>
<dbReference type="HOGENOM" id="CLU_000022_59_0_11"/>
<evidence type="ECO:0000259" key="1">
    <source>
        <dbReference type="Pfam" id="PF00501"/>
    </source>
</evidence>
<dbReference type="InterPro" id="IPR000873">
    <property type="entry name" value="AMP-dep_synth/lig_dom"/>
</dbReference>
<sequence>MTTTQAARSATSKSERWGSDIEPVTVGDLTFRMYSERPHRLGSLLTFASRWGDRAHIVQGERVVTFEQFRASVDARAHEFTSAGIGSGDRVVLLGFNSPEWIVNFWATVAVGGVAVLANAWWSEEELVSSLELVEPVLVLADERIASRVPDRYKVATWSPTADPSPTAATPFVDPGTAEEDPAVVIFTSGTSGKPKGVVLSHRSLLSGLQMLLDITRRLPHLVDETAGESALHTGPMFHVGGVQTLLRAICVGDTLVMPAGRFDPAEAIRLVEDWKIRRWSAVPTMVTRVLEHPDVRTRDLTTLRAVTVGGAPVGAEFLERLRTGLPGVEPRVATGYGLTENGGQGVAASGKDTVKHPGTTGRALPCVEISIAPRPELPDGEILLRSPTQMLGYLGEIESPIDSDGWLHTGDLGHLDDEGYLWITGRSKDMIIRGGENIAPASVEAALVRLPEVKDAVVFGVPHSDLGEEVAAALVLESDVDPTQFGDRLRGTIASFAVPTRWIVVTEDFPVNHAGKIDKNAVVADARTKVESR</sequence>
<accession>C0ZQ73</accession>
<dbReference type="InterPro" id="IPR042099">
    <property type="entry name" value="ANL_N_sf"/>
</dbReference>
<gene>
    <name evidence="3" type="ordered locus">RER_08430</name>
</gene>